<evidence type="ECO:0008006" key="2">
    <source>
        <dbReference type="Google" id="ProtNLM"/>
    </source>
</evidence>
<reference evidence="1" key="1">
    <citation type="submission" date="2018-05" db="EMBL/GenBank/DDBJ databases">
        <authorList>
            <person name="Lanie J.A."/>
            <person name="Ng W.-L."/>
            <person name="Kazmierczak K.M."/>
            <person name="Andrzejewski T.M."/>
            <person name="Davidsen T.M."/>
            <person name="Wayne K.J."/>
            <person name="Tettelin H."/>
            <person name="Glass J.I."/>
            <person name="Rusch D."/>
            <person name="Podicherti R."/>
            <person name="Tsui H.-C.T."/>
            <person name="Winkler M.E."/>
        </authorList>
    </citation>
    <scope>NUCLEOTIDE SEQUENCE</scope>
</reference>
<proteinExistence type="predicted"/>
<sequence>MFLFKLKDKIFSSVNEKPFTLEKEIQNIVESNTEEIFNLRFVSSEFSLDGLRFDSVCFDEETKSFVIIEYKKDSSFSIIDQGFAYLSTMLSHKADLILEYNETTGKILKKNQVDWNQPRIIFISPSFTAHQKISTNFKDIPFELWEIKRFEGDLVSLNKIITSSKESVKGISGNSITKGTDEIKSYDTSDLLSKTSQKTKDLWENISQRISKFEQDTFLKTTEGYVRFSLNDANTICFFNFNKKNIRTRIREGLYDEDREPANVWVFAINDYKNLAKRIEEKWPGYTINGKKQDAVFVNH</sequence>
<organism evidence="1">
    <name type="scientific">marine metagenome</name>
    <dbReference type="NCBI Taxonomy" id="408172"/>
    <lineage>
        <taxon>unclassified sequences</taxon>
        <taxon>metagenomes</taxon>
        <taxon>ecological metagenomes</taxon>
    </lineage>
</organism>
<accession>A0A382L0B8</accession>
<dbReference type="InterPro" id="IPR011856">
    <property type="entry name" value="tRNA_endonuc-like_dom_sf"/>
</dbReference>
<name>A0A382L0B8_9ZZZZ</name>
<dbReference type="GO" id="GO:0003676">
    <property type="term" value="F:nucleic acid binding"/>
    <property type="evidence" value="ECO:0007669"/>
    <property type="project" value="InterPro"/>
</dbReference>
<evidence type="ECO:0000313" key="1">
    <source>
        <dbReference type="EMBL" id="SVC30444.1"/>
    </source>
</evidence>
<dbReference type="AlphaFoldDB" id="A0A382L0B8"/>
<gene>
    <name evidence="1" type="ORF">METZ01_LOCUS283298</name>
</gene>
<feature type="non-terminal residue" evidence="1">
    <location>
        <position position="300"/>
    </location>
</feature>
<dbReference type="EMBL" id="UINC01084112">
    <property type="protein sequence ID" value="SVC30444.1"/>
    <property type="molecule type" value="Genomic_DNA"/>
</dbReference>
<protein>
    <recommendedName>
        <fullName evidence="2">DUF5655 domain-containing protein</fullName>
    </recommendedName>
</protein>
<dbReference type="Gene3D" id="3.40.1350.10">
    <property type="match status" value="1"/>
</dbReference>